<accession>A0A151SIJ5</accession>
<protein>
    <submittedName>
        <fullName evidence="2">Retrovirus-related Pol polyprotein from transposon 412 family</fullName>
        <ecNumber evidence="2">1.4.3.1</ecNumber>
    </submittedName>
</protein>
<reference evidence="2 3" key="1">
    <citation type="journal article" date="2012" name="Nat. Biotechnol.">
        <title>Draft genome sequence of pigeonpea (Cajanus cajan), an orphan legume crop of resource-poor farmers.</title>
        <authorList>
            <person name="Varshney R.K."/>
            <person name="Chen W."/>
            <person name="Li Y."/>
            <person name="Bharti A.K."/>
            <person name="Saxena R.K."/>
            <person name="Schlueter J.A."/>
            <person name="Donoghue M.T."/>
            <person name="Azam S."/>
            <person name="Fan G."/>
            <person name="Whaley A.M."/>
            <person name="Farmer A.D."/>
            <person name="Sheridan J."/>
            <person name="Iwata A."/>
            <person name="Tuteja R."/>
            <person name="Penmetsa R.V."/>
            <person name="Wu W."/>
            <person name="Upadhyaya H.D."/>
            <person name="Yang S.P."/>
            <person name="Shah T."/>
            <person name="Saxena K.B."/>
            <person name="Michael T."/>
            <person name="McCombie W.R."/>
            <person name="Yang B."/>
            <person name="Zhang G."/>
            <person name="Yang H."/>
            <person name="Wang J."/>
            <person name="Spillane C."/>
            <person name="Cook D.R."/>
            <person name="May G.D."/>
            <person name="Xu X."/>
            <person name="Jackson S.A."/>
        </authorList>
    </citation>
    <scope>NUCLEOTIDE SEQUENCE [LARGE SCALE GENOMIC DNA]</scope>
    <source>
        <strain evidence="3">cv. Asha</strain>
    </source>
</reference>
<dbReference type="EMBL" id="CM003613">
    <property type="protein sequence ID" value="KYP54603.1"/>
    <property type="molecule type" value="Genomic_DNA"/>
</dbReference>
<dbReference type="Proteomes" id="UP000075243">
    <property type="component" value="Chromosome 11"/>
</dbReference>
<dbReference type="PANTHER" id="PTHR48475:SF1">
    <property type="entry name" value="RNASE H TYPE-1 DOMAIN-CONTAINING PROTEIN"/>
    <property type="match status" value="1"/>
</dbReference>
<evidence type="ECO:0000313" key="3">
    <source>
        <dbReference type="Proteomes" id="UP000075243"/>
    </source>
</evidence>
<dbReference type="GO" id="GO:0008445">
    <property type="term" value="F:D-aspartate oxidase activity"/>
    <property type="evidence" value="ECO:0007669"/>
    <property type="project" value="UniProtKB-EC"/>
</dbReference>
<dbReference type="InterPro" id="IPR043128">
    <property type="entry name" value="Rev_trsase/Diguanyl_cyclase"/>
</dbReference>
<dbReference type="PANTHER" id="PTHR48475">
    <property type="entry name" value="RIBONUCLEASE H"/>
    <property type="match status" value="1"/>
</dbReference>
<dbReference type="SUPFAM" id="SSF56672">
    <property type="entry name" value="DNA/RNA polymerases"/>
    <property type="match status" value="1"/>
</dbReference>
<dbReference type="InterPro" id="IPR041577">
    <property type="entry name" value="RT_RNaseH_2"/>
</dbReference>
<feature type="non-terminal residue" evidence="2">
    <location>
        <position position="1"/>
    </location>
</feature>
<evidence type="ECO:0000313" key="2">
    <source>
        <dbReference type="EMBL" id="KYP54603.1"/>
    </source>
</evidence>
<dbReference type="OMA" id="KIRHYFE"/>
<dbReference type="Gene3D" id="3.30.70.270">
    <property type="match status" value="1"/>
</dbReference>
<sequence>WTEECEEAFQTLKENLASPPILTKPDMSKDLIVYLSVSDEAVSATLVQEEEGKQQPIYFVSQTLHDAKTRYQLVEKTALSLVYARRRLHQYFQSHNIVVRKYCPIVKILKKPKLARRMMA</sequence>
<dbReference type="Pfam" id="PF17919">
    <property type="entry name" value="RT_RNaseH_2"/>
    <property type="match status" value="1"/>
</dbReference>
<organism evidence="2 3">
    <name type="scientific">Cajanus cajan</name>
    <name type="common">Pigeon pea</name>
    <name type="synonym">Cajanus indicus</name>
    <dbReference type="NCBI Taxonomy" id="3821"/>
    <lineage>
        <taxon>Eukaryota</taxon>
        <taxon>Viridiplantae</taxon>
        <taxon>Streptophyta</taxon>
        <taxon>Embryophyta</taxon>
        <taxon>Tracheophyta</taxon>
        <taxon>Spermatophyta</taxon>
        <taxon>Magnoliopsida</taxon>
        <taxon>eudicotyledons</taxon>
        <taxon>Gunneridae</taxon>
        <taxon>Pentapetalae</taxon>
        <taxon>rosids</taxon>
        <taxon>fabids</taxon>
        <taxon>Fabales</taxon>
        <taxon>Fabaceae</taxon>
        <taxon>Papilionoideae</taxon>
        <taxon>50 kb inversion clade</taxon>
        <taxon>NPAAA clade</taxon>
        <taxon>indigoferoid/millettioid clade</taxon>
        <taxon>Phaseoleae</taxon>
        <taxon>Cajanus</taxon>
    </lineage>
</organism>
<dbReference type="InterPro" id="IPR043502">
    <property type="entry name" value="DNA/RNA_pol_sf"/>
</dbReference>
<feature type="domain" description="Reverse transcriptase/retrotransposon-derived protein RNase H-like" evidence="1">
    <location>
        <begin position="1"/>
        <end position="99"/>
    </location>
</feature>
<evidence type="ECO:0000259" key="1">
    <source>
        <dbReference type="Pfam" id="PF17919"/>
    </source>
</evidence>
<dbReference type="Gramene" id="C.cajan_00774.t">
    <property type="protein sequence ID" value="C.cajan_00774.t.cds1"/>
    <property type="gene ID" value="C.cajan_00774"/>
</dbReference>
<dbReference type="AlphaFoldDB" id="A0A151SIJ5"/>
<dbReference type="Gene3D" id="3.10.20.370">
    <property type="match status" value="1"/>
</dbReference>
<keyword evidence="3" id="KW-1185">Reference proteome</keyword>
<proteinExistence type="predicted"/>
<keyword evidence="2" id="KW-0560">Oxidoreductase</keyword>
<gene>
    <name evidence="2" type="ORF">KK1_000795</name>
</gene>
<name>A0A151SIJ5_CAJCA</name>
<dbReference type="EC" id="1.4.3.1" evidence="2"/>